<evidence type="ECO:0000259" key="13">
    <source>
        <dbReference type="PROSITE" id="PS50188"/>
    </source>
</evidence>
<keyword evidence="7" id="KW-0808">Transferase</keyword>
<keyword evidence="16" id="KW-1185">Reference proteome</keyword>
<feature type="compositionally biased region" description="Basic and acidic residues" evidence="11">
    <location>
        <begin position="2811"/>
        <end position="2822"/>
    </location>
</feature>
<evidence type="ECO:0000313" key="15">
    <source>
        <dbReference type="EMBL" id="EGG14125.1"/>
    </source>
</evidence>
<dbReference type="InterPro" id="IPR035914">
    <property type="entry name" value="Sperma_CUB_dom_sf"/>
</dbReference>
<feature type="compositionally biased region" description="Low complexity" evidence="11">
    <location>
        <begin position="138"/>
        <end position="256"/>
    </location>
</feature>
<dbReference type="Proteomes" id="UP000007797">
    <property type="component" value="Unassembled WGS sequence"/>
</dbReference>
<dbReference type="GO" id="GO:0005634">
    <property type="term" value="C:nucleus"/>
    <property type="evidence" value="ECO:0007669"/>
    <property type="project" value="EnsemblProtists"/>
</dbReference>
<dbReference type="GeneID" id="14866078"/>
<dbReference type="Gene3D" id="3.30.2410.10">
    <property type="entry name" value="Hect, E3 ligase catalytic domain"/>
    <property type="match status" value="1"/>
</dbReference>
<dbReference type="GO" id="GO:0106072">
    <property type="term" value="P:negative regulation of adenylate cyclase-activating G protein-coupled receptor signaling pathway"/>
    <property type="evidence" value="ECO:0007669"/>
    <property type="project" value="EnsemblProtists"/>
</dbReference>
<feature type="region of interest" description="Disordered" evidence="11">
    <location>
        <begin position="76"/>
        <end position="258"/>
    </location>
</feature>
<dbReference type="RefSeq" id="XP_004350833.1">
    <property type="nucleotide sequence ID" value="XM_004350782.1"/>
</dbReference>
<evidence type="ECO:0000256" key="9">
    <source>
        <dbReference type="ARBA" id="ARBA00022786"/>
    </source>
</evidence>
<feature type="domain" description="PH" evidence="12">
    <location>
        <begin position="3162"/>
        <end position="3281"/>
    </location>
</feature>
<feature type="compositionally biased region" description="Low complexity" evidence="11">
    <location>
        <begin position="1541"/>
        <end position="1553"/>
    </location>
</feature>
<evidence type="ECO:0000256" key="2">
    <source>
        <dbReference type="ARBA" id="ARBA00004496"/>
    </source>
</evidence>
<feature type="region of interest" description="Disordered" evidence="11">
    <location>
        <begin position="1541"/>
        <end position="1572"/>
    </location>
</feature>
<comment type="pathway">
    <text evidence="3">Protein modification; protein ubiquitination.</text>
</comment>
<dbReference type="SUPFAM" id="SSF49854">
    <property type="entry name" value="Spermadhesin, CUB domain"/>
    <property type="match status" value="1"/>
</dbReference>
<dbReference type="Gene3D" id="3.90.1750.10">
    <property type="entry name" value="Hect, E3 ligase catalytic domains"/>
    <property type="match status" value="1"/>
</dbReference>
<evidence type="ECO:0000259" key="12">
    <source>
        <dbReference type="PROSITE" id="PS50003"/>
    </source>
</evidence>
<evidence type="ECO:0000259" key="14">
    <source>
        <dbReference type="PROSITE" id="PS50237"/>
    </source>
</evidence>
<dbReference type="SMART" id="SM00119">
    <property type="entry name" value="HECTc"/>
    <property type="match status" value="1"/>
</dbReference>
<dbReference type="CDD" id="cd12885">
    <property type="entry name" value="SPRY_RanBP_like"/>
    <property type="match status" value="1"/>
</dbReference>
<dbReference type="PANTHER" id="PTHR46435">
    <property type="entry name" value="E3 UBIQUITIN-PROTEIN LIGASE HECTD4-RELATED"/>
    <property type="match status" value="1"/>
</dbReference>
<evidence type="ECO:0000256" key="11">
    <source>
        <dbReference type="SAM" id="MobiDB-lite"/>
    </source>
</evidence>
<feature type="compositionally biased region" description="Low complexity" evidence="11">
    <location>
        <begin position="476"/>
        <end position="488"/>
    </location>
</feature>
<dbReference type="GO" id="GO:0016874">
    <property type="term" value="F:ligase activity"/>
    <property type="evidence" value="ECO:0007669"/>
    <property type="project" value="UniProtKB-KW"/>
</dbReference>
<dbReference type="InterPro" id="IPR044736">
    <property type="entry name" value="Gid1/RanBPM/SPLA_SPRY"/>
</dbReference>
<feature type="region of interest" description="Disordered" evidence="11">
    <location>
        <begin position="473"/>
        <end position="509"/>
    </location>
</feature>
<comment type="catalytic activity">
    <reaction evidence="1">
        <text>S-ubiquitinyl-[E2 ubiquitin-conjugating enzyme]-L-cysteine + [acceptor protein]-L-lysine = [E2 ubiquitin-conjugating enzyme]-L-cysteine + N(6)-ubiquitinyl-[acceptor protein]-L-lysine.</text>
        <dbReference type="EC" id="2.3.2.26"/>
    </reaction>
</comment>
<dbReference type="FunFam" id="3.30.2410.10:FF:000006">
    <property type="entry name" value="probable E3 ubiquitin-protein ligase HERC1 isoform X2"/>
    <property type="match status" value="1"/>
</dbReference>
<dbReference type="InterPro" id="IPR043136">
    <property type="entry name" value="B30.2/SPRY_sf"/>
</dbReference>
<dbReference type="Pfam" id="PF00169">
    <property type="entry name" value="PH"/>
    <property type="match status" value="1"/>
</dbReference>
<evidence type="ECO:0000256" key="5">
    <source>
        <dbReference type="ARBA" id="ARBA00022490"/>
    </source>
</evidence>
<protein>
    <recommendedName>
        <fullName evidence="4">HECT-type E3 ubiquitin transferase</fullName>
        <ecNumber evidence="4">2.3.2.26</ecNumber>
    </recommendedName>
</protein>
<keyword evidence="6" id="KW-0597">Phosphoprotein</keyword>
<dbReference type="EMBL" id="GL883029">
    <property type="protein sequence ID" value="EGG14125.1"/>
    <property type="molecule type" value="Genomic_DNA"/>
</dbReference>
<feature type="region of interest" description="Disordered" evidence="11">
    <location>
        <begin position="2804"/>
        <end position="2842"/>
    </location>
</feature>
<dbReference type="KEGG" id="dfa:DFA_11889"/>
<feature type="region of interest" description="Disordered" evidence="11">
    <location>
        <begin position="3101"/>
        <end position="3148"/>
    </location>
</feature>
<dbReference type="InterPro" id="IPR011993">
    <property type="entry name" value="PH-like_dom_sf"/>
</dbReference>
<feature type="domain" description="HECT" evidence="14">
    <location>
        <begin position="3909"/>
        <end position="4278"/>
    </location>
</feature>
<dbReference type="SUPFAM" id="SSF50729">
    <property type="entry name" value="PH domain-like"/>
    <property type="match status" value="1"/>
</dbReference>
<evidence type="ECO:0000256" key="4">
    <source>
        <dbReference type="ARBA" id="ARBA00012485"/>
    </source>
</evidence>
<evidence type="ECO:0000256" key="3">
    <source>
        <dbReference type="ARBA" id="ARBA00004906"/>
    </source>
</evidence>
<feature type="region of interest" description="Disordered" evidence="11">
    <location>
        <begin position="2064"/>
        <end position="2083"/>
    </location>
</feature>
<evidence type="ECO:0000256" key="1">
    <source>
        <dbReference type="ARBA" id="ARBA00000885"/>
    </source>
</evidence>
<dbReference type="STRING" id="1054147.F4QEL4"/>
<evidence type="ECO:0000256" key="8">
    <source>
        <dbReference type="ARBA" id="ARBA00022737"/>
    </source>
</evidence>
<feature type="compositionally biased region" description="Low complexity" evidence="11">
    <location>
        <begin position="2641"/>
        <end position="2656"/>
    </location>
</feature>
<feature type="compositionally biased region" description="Low complexity" evidence="11">
    <location>
        <begin position="3118"/>
        <end position="3138"/>
    </location>
</feature>
<dbReference type="OrthoDB" id="17583at2759"/>
<dbReference type="Gene3D" id="2.30.29.30">
    <property type="entry name" value="Pleckstrin-homology domain (PH domain)/Phosphotyrosine-binding domain (PTB)"/>
    <property type="match status" value="1"/>
</dbReference>
<sequence length="4281" mass="484922">MTRDNNKYYFVDDKVWLGIPEENLFNDSFTIEKYYMLQSKPLSNFRDADHFKSIELLEDSFFPSYKDRYLGDEEIFQSDGSSDSKSDSTTTTNQPNSSQQQQQQQVSTPREQNTKPSVPTSASTMSLGNTQPPPTPLPHLIVPNNNTTNQSNNRNNNNNNNSGNRQRSGSNATINVNNNNRVSNQNNNNNNTRNRNSTTQPNNNNNNPLPSTSSNTSSSSSVPPVTSTSTTTNSTQQNNNSSSSSSTTASTSTTSQELKNNLINNNSLYTRYNEELKNRQSIPVYLIDEDPFHTHEITTQLLLEDLYTQSNVNSAYYSTLLQKRLAILKRIHLALKREIARKKLYDSVYHSKAKTRTKKVHTPPVSIRIACRLFITTLQEQVFEQRISLPTLKSFNSMIRDLPPLSMAGEPIDCIDSLTKWLLSAIATNVVTVKREAMESLISLGLSQGSLSAILFSLSLIIMPEKINQPITPSHNINNINSNSNNSIRKSSEKQTDNNNPSSNSSSSSLEKIDVSISTLRLVPFIRQLEQWKVDLPLSPLSRDLLFSTWPILWNNMAEETDDSLAFLSLPNSNIATIASDGEYIYIHDTCGLAKIGTGYNGTHQGRVYARDPNWFPKEKGWMAVIGTHIYYRSPSTEPYSLYVIDAMNLQVLGGVKQDGTGTFPSTNNLTLPFGPETTQSTVDESIFLTPHYQITTRSPMFTDGRYLYILSLQRFHSYNNKQFIVDIYDPQSQFNHIKRIELRYPDTDINEGLVLNPMILEFGSFYTNGHYLMVVIPPSLGSEIFYESKVFVCRAFSLSDGTLVGNYGLENQPIGLASCYDYLNNVVWNYSSSESEIGKYGNEGFGPKHNFPSIVKLQNSNKSSTTTTTNQTNQPQQQSQSNQVGGNNSSINTSVVEIDDNYGMEPKQVVSTILGILSRLAVDYMPSASEESSTIHHLYKLNESYSVEVNFSTFSQLYSILKHYQSQLRIGYSVTSPKTIDILRCIIYCLRLLKVNLFRLTSNIRSLESSTQPVQDASRDSLLKCIDQTFLHQLRDLLLGFIIDGIEGSTNEIAEFHTIIEESCEVLTIGLDLFYPTSLNKANFVFNLLEQVMNQRQNQSTQTQSTVKTNNMKSNQQNRGYSMLLNSVLSLLANHPNASFFSLPPLCSELPSPFSLFNLETPDNGAGEHRPFDPMNLFVPIITHLIVEAQATIPKQSIPQLSRQDSSQQHLGFSLYSSAPPPPLSNSSPAMRLLLAVQKDLILRVENSIVGTDAPSQALVAYSRLLMDKCKELLLAVLDSDPQPHRSNHQSILLTDFKSSVVGALLPSLIHSLFLFSYHIWLAKELLPSLVQLIGVVDRVNRRLPKLLNRPELGRQPLQKRSSFVEGPIRISESPHPYHPFMNSRQLVSIPNAVFLSLVFDERSCTSSNEDMLQIYESADSKEPLDQFYLSQWPKRRVLVPGDTVVFQFVSGGINPQTPYAHWGYRCNIIGHMPNSDKTSLPWSAHLEKTMCCLAGRFSSCLISGDPVTELERQNKSILESALFSGGCEEEYVSHVLFSTPQQDNSNSNQSHPHPHPQPQPQPYPSSEFSTNPSTRAIQRFCVSLARRNGEVYSQTLSDFMWQHVTGERRASSLVVTKGTIRMAQQAVIASLLKHLNLGELAIQFTFELIQHRQFIENDTDPKDCIIKPPQVLIDVWRTSYQIRNAIIQKHQENQVLNNTVVINSAEEESVKRRSVDFKTHATLRETIYKDITDQVTEKSMFLLELDYAIDQNENNNINNNNNSSSSSSLNAKQTELLNLITRFVVSNVSLEDMKRILVSRRSRAFTRSIGLQAMRDILRCASDHSMKQEVLCFIGPALRNSGLVRRRAPPFHYLDHLYGCGSRLLLDIKKNFRALMEDIAMLLQDTNSDHTLKYYALDAFTLNFTSEDADLLTSIDIFNKINNLMTTDSIWGGLWSSSSVGLSNPTGSNPAGILLHSQSSSSIGSAGSGGGSNLFSSSAMIEEEKMEREKLKQTAKALFKFLGLICVDNQIASSNNNNKSLDTLRDSFFHFMETQLESSLLFLSEQNKTYWYGCDLPLGGMNSPSSPESTSPPNNQQQKNRRLLRGGERSLFNYDFSEGLSLLYILSAFNSVKQRLTSPSFINIFYSILQVGDESQRKLTLRIFRRILPFTSPSKLILKNQNNQNNQNNNNSNKNTINNNNNLNNNIGISRMNDSKSLLTLLFDIIGAISYWGCSSDLLETSKYLDPRFFITSSNYNLFFSSNYSTKLDSTHSFFSIFDKSIVLPTCWDGKTTTNIGSTRFSDDSRTVTYQPNPTNLSTNPSDNFVFIKSDEFIPDSLPIFYFEIKIESDNAHCVVGLFPVEEISQLKTLKEWKHGYGYNGKDGHKLCHRLGAIRSRAYANSFTRNDIVGCGWNRKDGKIFFTKNGKYLGAAFKNVIYGDLVPVVMIESGVSVSCNFGHNASFNYDVASLTSSHLESAISERNLPSMALCYVSEVVSLVRLLLRTESWRIAIQRHIEEGLRLLPSTIVQVPPTDQQKDSHGGKVGPTIQSLLSVFSVITLLAGHLDGLWTGSRVSIELAAGIYEKGTIVDYSQLSNQATVLLDSNIDRLYRTTHPLGVIKPISEVTIDFSQFLPPHSSIINLLSIFLRPTINEKEHTNNNDSNNNNNNNNNNSNASQLSLLFRTNQRNIYLFIKSRAMKVMGSLLKYSECTRYTLEEMLVPVLVEFALGRPIQFLDEPKIDTMERFSFLLKERIYSNSFKSFLYGNNQNIQNNQKSNNNNNNSNNNQIESSEEYGTITEVEFDDDNDMIDIEEFDEIAMLDGDEDDSLDSIKDEKKEKKSSTTVTSLNPNLEDEDTTVGEDEENVVEDEIVEGIQGKRIPWLELQVGMSVLVAKREKLGLCRSNWTVEMDRIIGQVGIIKSIDKKHKQVLVTFIDEEIFSLVDWWLCCEIFIYPPSTDKSSKHPLLSIDKYSQSQLVHLDASCELALSILFSRQALISLLVSIPSSQKISYASFGGAKNLIYILKLTLHTSLLGNSTTNGKSRLNNNLSMIYSSGMKNINNNSTMDHLQLLQQKLTLLLIQENNNNGNNSNNNTSTSSELEQLSNELLNSLSSSTSSISSLNSSLDGKDNKDLIINNNNNNSSSSSSSSSSSNNNSKWKSYKPPTKQQLSISTSTLLNNEPLKNGFLMKQQKILKLWKRVWVVLSGDTLFYYKSNPINQNSSNNTIASSTMTLIGSIDLRDIVSVTQVNIMKQPTKIIFTVKKEFCFQVTVASNKTHLFQAKSQEELNEWLQIINSACISSAAFRSKSNTLSSNSLVEVLVKESAAQLRDTAHEPIQQLVEESAHPYPIGTKSKKIIRIDGALALLVVFDPRTATEPGSGRLGFYYDPCCTDYIGSYSGKSFAPTLVQSCQFWMVQHNEGSNNSEWGFKFTVTPIRLRTSDISLLPRPSFEFACFLLDWILQLDGSFFTTKYPNLFSLDLVDLLMTHIDGNQPFDRKLKVITFLTRILAKQRDSNQTININSKIENLREEMFKLVKLEQQSNLISQYLQRLIELVIQYELNLDHNNQILQQQQTTLLQSNQTNNPYINNNLVQQPTNDQDESKSWFYRTLASYRVIRRLVQGKGFSREFIKESFRDTRNKMAVDSPHPYPPNVRVTANVLIPRASSLKIEFDQKSKTQNYVDYLMFSKSTPGGDDLGFFTGDFPNQPIIIQGDRFIWSFFSDSSEGEWGFRFYVSPIFNEEIQKENEIQYDQEIEYLLSHPFTWNHYMDLELVKFINTLCEKLKKTPSQLIFEQCCITEYLILYPMLYELKDVYILGLRFNILKHFNECCKTFIQYIDQRGVCEDWSIAYQLSSLRGLLFYDEKMELFMDSLKPSQSLCKRPFLSLNRHQNIQDQNNNNNLSSSSSSSVPLLDSLFIQTFKQIYYLEPSKLRFNDRAWEVKLEREGARDAGGPYRETMTQIVSELSSLEMNLFLPCQNAQGDVAFNRDKLVPNSSQTSSHSLALYEFIGRLIGIAIRTRNCIELSFPSLFWKSLVSAKIDRQDLEAIDKYTVNILEMINHNGSSRNSIDQEAFGDLFQSFTAKSIDNTVVELLHEGRNIPVTWHNRFEYARLLELYKMNEFKLQMDAIIRGVSLIVPLHLLNIFTWQELELSVCGMPGLDIKLLKRHTRYCGLSANEPRVQWFWKTLESFSSEEQTLFLRFVWGRSRLPPSNEFNIQFQLQVFLRDSGQFYDDEYNEGERMAMSMMHENQDEYLPEAQTCFFTLSLPNYSSADVMKEKLLYAITTCRDIDADFIVIPNV</sequence>
<dbReference type="PROSITE" id="PS50188">
    <property type="entry name" value="B302_SPRY"/>
    <property type="match status" value="1"/>
</dbReference>
<dbReference type="PANTHER" id="PTHR46435:SF1">
    <property type="entry name" value="E3 UBIQUITIN-PROTEIN LIGASE HECTD4-RELATED"/>
    <property type="match status" value="1"/>
</dbReference>
<feature type="region of interest" description="Disordered" evidence="11">
    <location>
        <begin position="2636"/>
        <end position="2657"/>
    </location>
</feature>
<name>F4QEL4_CACFS</name>
<feature type="region of interest" description="Disordered" evidence="11">
    <location>
        <begin position="3065"/>
        <end position="3084"/>
    </location>
</feature>
<dbReference type="SUPFAM" id="SSF49899">
    <property type="entry name" value="Concanavalin A-like lectins/glucanases"/>
    <property type="match status" value="1"/>
</dbReference>
<dbReference type="PROSITE" id="PS50003">
    <property type="entry name" value="PH_DOMAIN"/>
    <property type="match status" value="1"/>
</dbReference>
<accession>F4QEL4</accession>
<feature type="region of interest" description="Disordered" evidence="11">
    <location>
        <begin position="2162"/>
        <end position="2181"/>
    </location>
</feature>
<dbReference type="CDD" id="cd00821">
    <property type="entry name" value="PH"/>
    <property type="match status" value="1"/>
</dbReference>
<dbReference type="InterPro" id="IPR001849">
    <property type="entry name" value="PH_domain"/>
</dbReference>
<feature type="active site" description="Glycyl thioester intermediate" evidence="10">
    <location>
        <position position="4242"/>
    </location>
</feature>
<proteinExistence type="predicted"/>
<dbReference type="InterPro" id="IPR001870">
    <property type="entry name" value="B30.2/SPRY"/>
</dbReference>
<keyword evidence="15" id="KW-0436">Ligase</keyword>
<comment type="subcellular location">
    <subcellularLocation>
        <location evidence="2">Cytoplasm</location>
    </subcellularLocation>
</comment>
<dbReference type="EC" id="2.3.2.26" evidence="4"/>
<dbReference type="Gene3D" id="2.60.120.920">
    <property type="match status" value="1"/>
</dbReference>
<keyword evidence="8" id="KW-0677">Repeat</keyword>
<reference evidence="16" key="1">
    <citation type="journal article" date="2011" name="Genome Res.">
        <title>Phylogeny-wide analysis of social amoeba genomes highlights ancient origins for complex intercellular communication.</title>
        <authorList>
            <person name="Heidel A.J."/>
            <person name="Lawal H.M."/>
            <person name="Felder M."/>
            <person name="Schilde C."/>
            <person name="Helps N.R."/>
            <person name="Tunggal B."/>
            <person name="Rivero F."/>
            <person name="John U."/>
            <person name="Schleicher M."/>
            <person name="Eichinger L."/>
            <person name="Platzer M."/>
            <person name="Noegel A.A."/>
            <person name="Schaap P."/>
            <person name="Gloeckner G."/>
        </authorList>
    </citation>
    <scope>NUCLEOTIDE SEQUENCE [LARGE SCALE GENOMIC DNA]</scope>
    <source>
        <strain evidence="16">SH3</strain>
    </source>
</reference>
<dbReference type="SMART" id="SM00233">
    <property type="entry name" value="PH"/>
    <property type="match status" value="1"/>
</dbReference>
<dbReference type="GO" id="GO:0051896">
    <property type="term" value="P:regulation of phosphatidylinositol 3-kinase/protein kinase B signal transduction"/>
    <property type="evidence" value="ECO:0007669"/>
    <property type="project" value="EnsemblProtists"/>
</dbReference>
<feature type="region of interest" description="Disordered" evidence="11">
    <location>
        <begin position="862"/>
        <end position="891"/>
    </location>
</feature>
<dbReference type="InterPro" id="IPR000569">
    <property type="entry name" value="HECT_dom"/>
</dbReference>
<gene>
    <name evidence="15" type="ORF">DFA_11889</name>
</gene>
<dbReference type="InterPro" id="IPR043366">
    <property type="entry name" value="HECTD4"/>
</dbReference>
<dbReference type="OMA" id="IINSACI"/>
<evidence type="ECO:0000256" key="10">
    <source>
        <dbReference type="PROSITE-ProRule" id="PRU00104"/>
    </source>
</evidence>
<evidence type="ECO:0000313" key="16">
    <source>
        <dbReference type="Proteomes" id="UP000007797"/>
    </source>
</evidence>
<dbReference type="GO" id="GO:0061630">
    <property type="term" value="F:ubiquitin protein ligase activity"/>
    <property type="evidence" value="ECO:0007669"/>
    <property type="project" value="UniProtKB-EC"/>
</dbReference>
<dbReference type="SMART" id="SM00449">
    <property type="entry name" value="SPRY"/>
    <property type="match status" value="1"/>
</dbReference>
<keyword evidence="5" id="KW-0963">Cytoplasm</keyword>
<dbReference type="Pfam" id="PF00632">
    <property type="entry name" value="HECT"/>
    <property type="match status" value="1"/>
</dbReference>
<feature type="compositionally biased region" description="Acidic residues" evidence="11">
    <location>
        <begin position="2833"/>
        <end position="2842"/>
    </location>
</feature>
<dbReference type="InterPro" id="IPR013320">
    <property type="entry name" value="ConA-like_dom_sf"/>
</dbReference>
<feature type="domain" description="B30.2/SPRY" evidence="13">
    <location>
        <begin position="2248"/>
        <end position="2444"/>
    </location>
</feature>
<dbReference type="Gene3D" id="3.30.2160.10">
    <property type="entry name" value="Hect, E3 ligase catalytic domain"/>
    <property type="match status" value="1"/>
</dbReference>
<feature type="compositionally biased region" description="Low complexity" evidence="11">
    <location>
        <begin position="498"/>
        <end position="509"/>
    </location>
</feature>
<evidence type="ECO:0000256" key="6">
    <source>
        <dbReference type="ARBA" id="ARBA00022553"/>
    </source>
</evidence>
<dbReference type="InterPro" id="IPR003877">
    <property type="entry name" value="SPRY_dom"/>
</dbReference>
<dbReference type="SUPFAM" id="SSF56204">
    <property type="entry name" value="Hect, E3 ligase catalytic domain"/>
    <property type="match status" value="1"/>
</dbReference>
<feature type="compositionally biased region" description="Low complexity" evidence="11">
    <location>
        <begin position="78"/>
        <end position="109"/>
    </location>
</feature>
<feature type="compositionally biased region" description="Polar residues" evidence="11">
    <location>
        <begin position="110"/>
        <end position="130"/>
    </location>
</feature>
<dbReference type="Pfam" id="PF00622">
    <property type="entry name" value="SPRY"/>
    <property type="match status" value="1"/>
</dbReference>
<dbReference type="InterPro" id="IPR035983">
    <property type="entry name" value="Hect_E3_ubiquitin_ligase"/>
</dbReference>
<dbReference type="PROSITE" id="PS50237">
    <property type="entry name" value="HECT"/>
    <property type="match status" value="1"/>
</dbReference>
<keyword evidence="9 10" id="KW-0833">Ubl conjugation pathway</keyword>
<feature type="compositionally biased region" description="Low complexity" evidence="11">
    <location>
        <begin position="2064"/>
        <end position="2080"/>
    </location>
</feature>
<dbReference type="GO" id="GO:0005737">
    <property type="term" value="C:cytoplasm"/>
    <property type="evidence" value="ECO:0007669"/>
    <property type="project" value="UniProtKB-SubCell"/>
</dbReference>
<evidence type="ECO:0000256" key="7">
    <source>
        <dbReference type="ARBA" id="ARBA00022679"/>
    </source>
</evidence>
<organism evidence="15 16">
    <name type="scientific">Cavenderia fasciculata</name>
    <name type="common">Slime mold</name>
    <name type="synonym">Dictyostelium fasciculatum</name>
    <dbReference type="NCBI Taxonomy" id="261658"/>
    <lineage>
        <taxon>Eukaryota</taxon>
        <taxon>Amoebozoa</taxon>
        <taxon>Evosea</taxon>
        <taxon>Eumycetozoa</taxon>
        <taxon>Dictyostelia</taxon>
        <taxon>Acytosteliales</taxon>
        <taxon>Cavenderiaceae</taxon>
        <taxon>Cavenderia</taxon>
    </lineage>
</organism>